<dbReference type="Pfam" id="PF00069">
    <property type="entry name" value="Pkinase"/>
    <property type="match status" value="1"/>
</dbReference>
<dbReference type="CDD" id="cd06899">
    <property type="entry name" value="lectin_legume_LecRK_Arcelin_ConA"/>
    <property type="match status" value="1"/>
</dbReference>
<dbReference type="Pfam" id="PF00139">
    <property type="entry name" value="Lectin_legB"/>
    <property type="match status" value="1"/>
</dbReference>
<evidence type="ECO:0000256" key="9">
    <source>
        <dbReference type="ARBA" id="ARBA00022777"/>
    </source>
</evidence>
<evidence type="ECO:0000256" key="11">
    <source>
        <dbReference type="ARBA" id="ARBA00022989"/>
    </source>
</evidence>
<dbReference type="PROSITE" id="PS50011">
    <property type="entry name" value="PROTEIN_KINASE_DOM"/>
    <property type="match status" value="1"/>
</dbReference>
<dbReference type="SUPFAM" id="SSF56112">
    <property type="entry name" value="Protein kinase-like (PK-like)"/>
    <property type="match status" value="1"/>
</dbReference>
<name>A0A5J4ZN05_9ASTE</name>
<comment type="similarity">
    <text evidence="3">In the C-terminal section; belongs to the protein kinase superfamily. Ser/Thr protein kinase family.</text>
</comment>
<comment type="similarity">
    <text evidence="2">In the N-terminal section; belongs to the leguminous lectin family.</text>
</comment>
<sequence length="594" mass="65828">MPWPCLTALSTSSLHSPHTHLILLLIFHHLCLPFVHPISFNITRFDAGANNIYYDGDAVPFLGAIELINRDEFTCRVGHATFAQGVRLWDISTGKATDFFTHFAFNIDTHNATYYGNGLAFFLAPVGYSIPPNSGGGFLGLFNTTNNDAASNNQVVMVEFDSTVNDDWDPPTEHVGINNNSLSSSVYAIWNAGLQSGKKANVWITYNATTTNLTATGQFLEQNTIHSWDFSSNLDSKNPIKKEPGRKTFWIVIFVVCLFVLVLGVGVGLLVLKKKRTRSPPGPGINREIERGALPRKFSYQELHSATNGFADNRRLGRGGSGHVYKGFLNDLGCQVAVKRIFAGIEHAERIFINEVNVISRLMHINLVKFVGWCHEQDEFMLVYDYMSNGSLDTHLFGNRRTLSWDVRYNIALGLASALHYLHELVEQCVLHRDIKSANVLLDTDFRTKLGDFGVAEASGPSIEEYSNHRSGGDLWLLGSRMGVSICHFRGGFGSSTLQEIFLMQADGRLDSRYDADEMRCLMIVGLWCSSPSDTRRPSVGQVIQVLKSEAPLPELPPDFHNPVFHPNPPAGLIPIQVDSIPPSITTSLNDGGR</sequence>
<dbReference type="GO" id="GO:0004672">
    <property type="term" value="F:protein kinase activity"/>
    <property type="evidence" value="ECO:0007669"/>
    <property type="project" value="InterPro"/>
</dbReference>
<evidence type="ECO:0000256" key="8">
    <source>
        <dbReference type="ARBA" id="ARBA00022741"/>
    </source>
</evidence>
<dbReference type="FunFam" id="3.30.200.20:FF:000178">
    <property type="entry name" value="serine/threonine-protein kinase PBS1-like"/>
    <property type="match status" value="1"/>
</dbReference>
<feature type="domain" description="Protein kinase" evidence="16">
    <location>
        <begin position="310"/>
        <end position="594"/>
    </location>
</feature>
<evidence type="ECO:0000256" key="3">
    <source>
        <dbReference type="ARBA" id="ARBA00010217"/>
    </source>
</evidence>
<dbReference type="InterPro" id="IPR000719">
    <property type="entry name" value="Prot_kinase_dom"/>
</dbReference>
<evidence type="ECO:0000313" key="18">
    <source>
        <dbReference type="Proteomes" id="UP000325577"/>
    </source>
</evidence>
<keyword evidence="11 15" id="KW-1133">Transmembrane helix</keyword>
<dbReference type="PANTHER" id="PTHR27007">
    <property type="match status" value="1"/>
</dbReference>
<evidence type="ECO:0000256" key="4">
    <source>
        <dbReference type="ARBA" id="ARBA00022679"/>
    </source>
</evidence>
<keyword evidence="9" id="KW-0418">Kinase</keyword>
<evidence type="ECO:0000256" key="7">
    <source>
        <dbReference type="ARBA" id="ARBA00022734"/>
    </source>
</evidence>
<organism evidence="17 18">
    <name type="scientific">Nyssa sinensis</name>
    <dbReference type="NCBI Taxonomy" id="561372"/>
    <lineage>
        <taxon>Eukaryota</taxon>
        <taxon>Viridiplantae</taxon>
        <taxon>Streptophyta</taxon>
        <taxon>Embryophyta</taxon>
        <taxon>Tracheophyta</taxon>
        <taxon>Spermatophyta</taxon>
        <taxon>Magnoliopsida</taxon>
        <taxon>eudicotyledons</taxon>
        <taxon>Gunneridae</taxon>
        <taxon>Pentapetalae</taxon>
        <taxon>asterids</taxon>
        <taxon>Cornales</taxon>
        <taxon>Nyssaceae</taxon>
        <taxon>Nyssa</taxon>
    </lineage>
</organism>
<comment type="subcellular location">
    <subcellularLocation>
        <location evidence="1">Membrane</location>
        <topology evidence="1">Single-pass type I membrane protein</topology>
    </subcellularLocation>
</comment>
<dbReference type="InterPro" id="IPR008271">
    <property type="entry name" value="Ser/Thr_kinase_AS"/>
</dbReference>
<evidence type="ECO:0000259" key="16">
    <source>
        <dbReference type="PROSITE" id="PS50011"/>
    </source>
</evidence>
<dbReference type="PROSITE" id="PS00108">
    <property type="entry name" value="PROTEIN_KINASE_ST"/>
    <property type="match status" value="1"/>
</dbReference>
<gene>
    <name evidence="17" type="ORF">F0562_015925</name>
</gene>
<evidence type="ECO:0000256" key="1">
    <source>
        <dbReference type="ARBA" id="ARBA00004479"/>
    </source>
</evidence>
<evidence type="ECO:0000256" key="6">
    <source>
        <dbReference type="ARBA" id="ARBA00022729"/>
    </source>
</evidence>
<dbReference type="Gene3D" id="3.30.200.20">
    <property type="entry name" value="Phosphorylase Kinase, domain 1"/>
    <property type="match status" value="1"/>
</dbReference>
<dbReference type="Gene3D" id="1.10.510.10">
    <property type="entry name" value="Transferase(Phosphotransferase) domain 1"/>
    <property type="match status" value="1"/>
</dbReference>
<dbReference type="OrthoDB" id="4062651at2759"/>
<dbReference type="InterPro" id="IPR017441">
    <property type="entry name" value="Protein_kinase_ATP_BS"/>
</dbReference>
<evidence type="ECO:0000256" key="15">
    <source>
        <dbReference type="SAM" id="Phobius"/>
    </source>
</evidence>
<evidence type="ECO:0000256" key="5">
    <source>
        <dbReference type="ARBA" id="ARBA00022692"/>
    </source>
</evidence>
<dbReference type="InterPro" id="IPR003006">
    <property type="entry name" value="Ig/MHC_CS"/>
</dbReference>
<keyword evidence="4" id="KW-0808">Transferase</keyword>
<evidence type="ECO:0000256" key="2">
    <source>
        <dbReference type="ARBA" id="ARBA00008536"/>
    </source>
</evidence>
<protein>
    <recommendedName>
        <fullName evidence="16">Protein kinase domain-containing protein</fullName>
    </recommendedName>
</protein>
<dbReference type="InterPro" id="IPR050528">
    <property type="entry name" value="L-type_Lectin-RKs"/>
</dbReference>
<dbReference type="GO" id="GO:0005524">
    <property type="term" value="F:ATP binding"/>
    <property type="evidence" value="ECO:0007669"/>
    <property type="project" value="UniProtKB-UniRule"/>
</dbReference>
<keyword evidence="12 15" id="KW-0472">Membrane</keyword>
<keyword evidence="7" id="KW-0430">Lectin</keyword>
<evidence type="ECO:0000256" key="10">
    <source>
        <dbReference type="ARBA" id="ARBA00022840"/>
    </source>
</evidence>
<dbReference type="GO" id="GO:0030246">
    <property type="term" value="F:carbohydrate binding"/>
    <property type="evidence" value="ECO:0007669"/>
    <property type="project" value="UniProtKB-KW"/>
</dbReference>
<dbReference type="GO" id="GO:0016020">
    <property type="term" value="C:membrane"/>
    <property type="evidence" value="ECO:0007669"/>
    <property type="project" value="UniProtKB-SubCell"/>
</dbReference>
<feature type="binding site" evidence="14">
    <location>
        <position position="339"/>
    </location>
    <ligand>
        <name>ATP</name>
        <dbReference type="ChEBI" id="CHEBI:30616"/>
    </ligand>
</feature>
<accession>A0A5J4ZN05</accession>
<evidence type="ECO:0000256" key="12">
    <source>
        <dbReference type="ARBA" id="ARBA00023136"/>
    </source>
</evidence>
<dbReference type="Proteomes" id="UP000325577">
    <property type="component" value="Linkage Group LG7"/>
</dbReference>
<dbReference type="AlphaFoldDB" id="A0A5J4ZN05"/>
<keyword evidence="6" id="KW-0732">Signal</keyword>
<proteinExistence type="inferred from homology"/>
<evidence type="ECO:0000256" key="14">
    <source>
        <dbReference type="PROSITE-ProRule" id="PRU10141"/>
    </source>
</evidence>
<dbReference type="Gene3D" id="2.60.120.200">
    <property type="match status" value="1"/>
</dbReference>
<dbReference type="PROSITE" id="PS00290">
    <property type="entry name" value="IG_MHC"/>
    <property type="match status" value="1"/>
</dbReference>
<keyword evidence="8 14" id="KW-0547">Nucleotide-binding</keyword>
<evidence type="ECO:0000313" key="17">
    <source>
        <dbReference type="EMBL" id="KAA8518451.1"/>
    </source>
</evidence>
<evidence type="ECO:0000256" key="13">
    <source>
        <dbReference type="ARBA" id="ARBA00023170"/>
    </source>
</evidence>
<dbReference type="SUPFAM" id="SSF49899">
    <property type="entry name" value="Concanavalin A-like lectins/glucanases"/>
    <property type="match status" value="1"/>
</dbReference>
<dbReference type="InterPro" id="IPR013320">
    <property type="entry name" value="ConA-like_dom_sf"/>
</dbReference>
<dbReference type="InterPro" id="IPR001220">
    <property type="entry name" value="Legume_lectin_dom"/>
</dbReference>
<feature type="transmembrane region" description="Helical" evidence="15">
    <location>
        <begin position="249"/>
        <end position="272"/>
    </location>
</feature>
<reference evidence="17 18" key="1">
    <citation type="submission" date="2019-09" db="EMBL/GenBank/DDBJ databases">
        <title>A chromosome-level genome assembly of the Chinese tupelo Nyssa sinensis.</title>
        <authorList>
            <person name="Yang X."/>
            <person name="Kang M."/>
            <person name="Yang Y."/>
            <person name="Xiong H."/>
            <person name="Wang M."/>
            <person name="Zhang Z."/>
            <person name="Wang Z."/>
            <person name="Wu H."/>
            <person name="Ma T."/>
            <person name="Liu J."/>
            <person name="Xi Z."/>
        </authorList>
    </citation>
    <scope>NUCLEOTIDE SEQUENCE [LARGE SCALE GENOMIC DNA]</scope>
    <source>
        <strain evidence="17">J267</strain>
        <tissue evidence="17">Leaf</tissue>
    </source>
</reference>
<keyword evidence="13" id="KW-0675">Receptor</keyword>
<dbReference type="PROSITE" id="PS00107">
    <property type="entry name" value="PROTEIN_KINASE_ATP"/>
    <property type="match status" value="1"/>
</dbReference>
<dbReference type="EMBL" id="CM018050">
    <property type="protein sequence ID" value="KAA8518451.1"/>
    <property type="molecule type" value="Genomic_DNA"/>
</dbReference>
<dbReference type="SMART" id="SM00220">
    <property type="entry name" value="S_TKc"/>
    <property type="match status" value="1"/>
</dbReference>
<keyword evidence="10 14" id="KW-0067">ATP-binding</keyword>
<dbReference type="InterPro" id="IPR011009">
    <property type="entry name" value="Kinase-like_dom_sf"/>
</dbReference>
<keyword evidence="18" id="KW-1185">Reference proteome</keyword>
<keyword evidence="5 15" id="KW-0812">Transmembrane</keyword>